<dbReference type="EnsemblProtists" id="HpaT806717">
    <property type="protein sequence ID" value="HpaP806717"/>
    <property type="gene ID" value="HpaG806717"/>
</dbReference>
<protein>
    <submittedName>
        <fullName evidence="1">Uncharacterized protein</fullName>
    </submittedName>
</protein>
<organism evidence="1 2">
    <name type="scientific">Hyaloperonospora arabidopsidis (strain Emoy2)</name>
    <name type="common">Downy mildew agent</name>
    <name type="synonym">Peronospora arabidopsidis</name>
    <dbReference type="NCBI Taxonomy" id="559515"/>
    <lineage>
        <taxon>Eukaryota</taxon>
        <taxon>Sar</taxon>
        <taxon>Stramenopiles</taxon>
        <taxon>Oomycota</taxon>
        <taxon>Peronosporomycetes</taxon>
        <taxon>Peronosporales</taxon>
        <taxon>Peronosporaceae</taxon>
        <taxon>Hyaloperonospora</taxon>
    </lineage>
</organism>
<dbReference type="AlphaFoldDB" id="M4BJY5"/>
<evidence type="ECO:0000313" key="2">
    <source>
        <dbReference type="Proteomes" id="UP000011713"/>
    </source>
</evidence>
<accession>M4BJY5</accession>
<dbReference type="VEuPathDB" id="FungiDB:HpaG806717"/>
<evidence type="ECO:0000313" key="1">
    <source>
        <dbReference type="EnsemblProtists" id="HpaP806717"/>
    </source>
</evidence>
<dbReference type="HOGENOM" id="CLU_2125854_0_0_1"/>
<name>M4BJY5_HYAAE</name>
<proteinExistence type="predicted"/>
<dbReference type="InParanoid" id="M4BJY5"/>
<reference evidence="1" key="2">
    <citation type="submission" date="2015-06" db="UniProtKB">
        <authorList>
            <consortium name="EnsemblProtists"/>
        </authorList>
    </citation>
    <scope>IDENTIFICATION</scope>
    <source>
        <strain evidence="1">Emoy2</strain>
    </source>
</reference>
<sequence>MALGFEGRPKVAALVLVIVKPWKWDPWSRRFDFFVTGFSHFAAGIGPLSFKSVEKVSASGIFVLARCCSPLFLVTSHFEELLLEQILKNSTNAETFKNRLWLVTSARLTLRSFA</sequence>
<dbReference type="EMBL" id="JH598337">
    <property type="status" value="NOT_ANNOTATED_CDS"/>
    <property type="molecule type" value="Genomic_DNA"/>
</dbReference>
<dbReference type="Proteomes" id="UP000011713">
    <property type="component" value="Unassembled WGS sequence"/>
</dbReference>
<reference evidence="2" key="1">
    <citation type="journal article" date="2010" name="Science">
        <title>Signatures of adaptation to obligate biotrophy in the Hyaloperonospora arabidopsidis genome.</title>
        <authorList>
            <person name="Baxter L."/>
            <person name="Tripathy S."/>
            <person name="Ishaque N."/>
            <person name="Boot N."/>
            <person name="Cabral A."/>
            <person name="Kemen E."/>
            <person name="Thines M."/>
            <person name="Ah-Fong A."/>
            <person name="Anderson R."/>
            <person name="Badejoko W."/>
            <person name="Bittner-Eddy P."/>
            <person name="Boore J.L."/>
            <person name="Chibucos M.C."/>
            <person name="Coates M."/>
            <person name="Dehal P."/>
            <person name="Delehaunty K."/>
            <person name="Dong S."/>
            <person name="Downton P."/>
            <person name="Dumas B."/>
            <person name="Fabro G."/>
            <person name="Fronick C."/>
            <person name="Fuerstenberg S.I."/>
            <person name="Fulton L."/>
            <person name="Gaulin E."/>
            <person name="Govers F."/>
            <person name="Hughes L."/>
            <person name="Humphray S."/>
            <person name="Jiang R.H."/>
            <person name="Judelson H."/>
            <person name="Kamoun S."/>
            <person name="Kyung K."/>
            <person name="Meijer H."/>
            <person name="Minx P."/>
            <person name="Morris P."/>
            <person name="Nelson J."/>
            <person name="Phuntumart V."/>
            <person name="Qutob D."/>
            <person name="Rehmany A."/>
            <person name="Rougon-Cardoso A."/>
            <person name="Ryden P."/>
            <person name="Torto-Alalibo T."/>
            <person name="Studholme D."/>
            <person name="Wang Y."/>
            <person name="Win J."/>
            <person name="Wood J."/>
            <person name="Clifton S.W."/>
            <person name="Rogers J."/>
            <person name="Van den Ackerveken G."/>
            <person name="Jones J.D."/>
            <person name="McDowell J.M."/>
            <person name="Beynon J."/>
            <person name="Tyler B.M."/>
        </authorList>
    </citation>
    <scope>NUCLEOTIDE SEQUENCE [LARGE SCALE GENOMIC DNA]</scope>
    <source>
        <strain evidence="2">Emoy2</strain>
    </source>
</reference>
<keyword evidence="2" id="KW-1185">Reference proteome</keyword>